<gene>
    <name evidence="1" type="ORF">NCTC13148_00075</name>
</gene>
<proteinExistence type="predicted"/>
<dbReference type="AlphaFoldDB" id="A0A377BC51"/>
<dbReference type="SUPFAM" id="SSF54786">
    <property type="entry name" value="YcfA/nrd intein domain"/>
    <property type="match status" value="1"/>
</dbReference>
<evidence type="ECO:0000313" key="1">
    <source>
        <dbReference type="EMBL" id="STL59207.1"/>
    </source>
</evidence>
<organism evidence="1 2">
    <name type="scientific">Escherichia coli</name>
    <dbReference type="NCBI Taxonomy" id="562"/>
    <lineage>
        <taxon>Bacteria</taxon>
        <taxon>Pseudomonadati</taxon>
        <taxon>Pseudomonadota</taxon>
        <taxon>Gammaproteobacteria</taxon>
        <taxon>Enterobacterales</taxon>
        <taxon>Enterobacteriaceae</taxon>
        <taxon>Escherichia</taxon>
    </lineage>
</organism>
<protein>
    <recommendedName>
        <fullName evidence="3">DUF905 domain-containing protein</fullName>
    </recommendedName>
</protein>
<dbReference type="InterPro" id="IPR009253">
    <property type="entry name" value="DUF905"/>
</dbReference>
<name>A0A377BC51_ECOLX</name>
<sequence>MKQHIAAIIREYNTPTVTVEVANTDRYDSEQIEIRQVVDGRLIWRAWDYEAGFESALHREMAYYHIPGLIEP</sequence>
<dbReference type="Pfam" id="PF06006">
    <property type="entry name" value="DUF905"/>
    <property type="match status" value="1"/>
</dbReference>
<evidence type="ECO:0008006" key="3">
    <source>
        <dbReference type="Google" id="ProtNLM"/>
    </source>
</evidence>
<dbReference type="Proteomes" id="UP000254255">
    <property type="component" value="Unassembled WGS sequence"/>
</dbReference>
<accession>A0A377BC51</accession>
<dbReference type="EMBL" id="UGET01000001">
    <property type="protein sequence ID" value="STL59207.1"/>
    <property type="molecule type" value="Genomic_DNA"/>
</dbReference>
<evidence type="ECO:0000313" key="2">
    <source>
        <dbReference type="Proteomes" id="UP000254255"/>
    </source>
</evidence>
<reference evidence="1 2" key="1">
    <citation type="submission" date="2018-06" db="EMBL/GenBank/DDBJ databases">
        <authorList>
            <consortium name="Pathogen Informatics"/>
            <person name="Doyle S."/>
        </authorList>
    </citation>
    <scope>NUCLEOTIDE SEQUENCE [LARGE SCALE GENOMIC DNA]</scope>
    <source>
        <strain evidence="1 2">NCTC13148</strain>
    </source>
</reference>